<reference evidence="2" key="2">
    <citation type="submission" date="2015-01" db="EMBL/GenBank/DDBJ databases">
        <title>Evolutionary Origins and Diversification of the Mycorrhizal Mutualists.</title>
        <authorList>
            <consortium name="DOE Joint Genome Institute"/>
            <consortium name="Mycorrhizal Genomics Consortium"/>
            <person name="Kohler A."/>
            <person name="Kuo A."/>
            <person name="Nagy L.G."/>
            <person name="Floudas D."/>
            <person name="Copeland A."/>
            <person name="Barry K.W."/>
            <person name="Cichocki N."/>
            <person name="Veneault-Fourrey C."/>
            <person name="LaButti K."/>
            <person name="Lindquist E.A."/>
            <person name="Lipzen A."/>
            <person name="Lundell T."/>
            <person name="Morin E."/>
            <person name="Murat C."/>
            <person name="Riley R."/>
            <person name="Ohm R."/>
            <person name="Sun H."/>
            <person name="Tunlid A."/>
            <person name="Henrissat B."/>
            <person name="Grigoriev I.V."/>
            <person name="Hibbett D.S."/>
            <person name="Martin F."/>
        </authorList>
    </citation>
    <scope>NUCLEOTIDE SEQUENCE [LARGE SCALE GENOMIC DNA]</scope>
    <source>
        <strain evidence="2">MAFF 305830</strain>
    </source>
</reference>
<gene>
    <name evidence="1" type="ORF">M408DRAFT_157953</name>
</gene>
<organism evidence="1 2">
    <name type="scientific">Serendipita vermifera MAFF 305830</name>
    <dbReference type="NCBI Taxonomy" id="933852"/>
    <lineage>
        <taxon>Eukaryota</taxon>
        <taxon>Fungi</taxon>
        <taxon>Dikarya</taxon>
        <taxon>Basidiomycota</taxon>
        <taxon>Agaricomycotina</taxon>
        <taxon>Agaricomycetes</taxon>
        <taxon>Sebacinales</taxon>
        <taxon>Serendipitaceae</taxon>
        <taxon>Serendipita</taxon>
    </lineage>
</organism>
<keyword evidence="2" id="KW-1185">Reference proteome</keyword>
<dbReference type="Proteomes" id="UP000054097">
    <property type="component" value="Unassembled WGS sequence"/>
</dbReference>
<dbReference type="AlphaFoldDB" id="A0A0C3B9Z7"/>
<name>A0A0C3B9Z7_SERVB</name>
<proteinExistence type="predicted"/>
<evidence type="ECO:0000313" key="2">
    <source>
        <dbReference type="Proteomes" id="UP000054097"/>
    </source>
</evidence>
<dbReference type="EMBL" id="KN824278">
    <property type="protein sequence ID" value="KIM33630.1"/>
    <property type="molecule type" value="Genomic_DNA"/>
</dbReference>
<accession>A0A0C3B9Z7</accession>
<protein>
    <submittedName>
        <fullName evidence="1">Uncharacterized protein</fullName>
    </submittedName>
</protein>
<evidence type="ECO:0000313" key="1">
    <source>
        <dbReference type="EMBL" id="KIM33630.1"/>
    </source>
</evidence>
<reference evidence="1 2" key="1">
    <citation type="submission" date="2014-04" db="EMBL/GenBank/DDBJ databases">
        <authorList>
            <consortium name="DOE Joint Genome Institute"/>
            <person name="Kuo A."/>
            <person name="Zuccaro A."/>
            <person name="Kohler A."/>
            <person name="Nagy L.G."/>
            <person name="Floudas D."/>
            <person name="Copeland A."/>
            <person name="Barry K.W."/>
            <person name="Cichocki N."/>
            <person name="Veneault-Fourrey C."/>
            <person name="LaButti K."/>
            <person name="Lindquist E.A."/>
            <person name="Lipzen A."/>
            <person name="Lundell T."/>
            <person name="Morin E."/>
            <person name="Murat C."/>
            <person name="Sun H."/>
            <person name="Tunlid A."/>
            <person name="Henrissat B."/>
            <person name="Grigoriev I.V."/>
            <person name="Hibbett D.S."/>
            <person name="Martin F."/>
            <person name="Nordberg H.P."/>
            <person name="Cantor M.N."/>
            <person name="Hua S.X."/>
        </authorList>
    </citation>
    <scope>NUCLEOTIDE SEQUENCE [LARGE SCALE GENOMIC DNA]</scope>
    <source>
        <strain evidence="1 2">MAFF 305830</strain>
    </source>
</reference>
<dbReference type="HOGENOM" id="CLU_2689353_0_0_1"/>
<sequence length="74" mass="8731">MATASVPHLSVRFCPIRRIFHYCYDYATLAKLCSRLRRPTWPYPTAVWLLDFSVVRPRGGYHIHSYGPFATWRT</sequence>